<reference evidence="1" key="1">
    <citation type="submission" date="2020-05" db="EMBL/GenBank/DDBJ databases">
        <authorList>
            <person name="Chiriac C."/>
            <person name="Salcher M."/>
            <person name="Ghai R."/>
            <person name="Kavagutti S V."/>
        </authorList>
    </citation>
    <scope>NUCLEOTIDE SEQUENCE</scope>
</reference>
<proteinExistence type="predicted"/>
<sequence length="57" mass="6279">MSLKYGKLLMKFGIKTFYKLVQFTASVGKKINFKLATNGLQLTEGGFLANNVLAAFC</sequence>
<evidence type="ECO:0000313" key="1">
    <source>
        <dbReference type="EMBL" id="CAB4204106.1"/>
    </source>
</evidence>
<dbReference type="EMBL" id="LR797338">
    <property type="protein sequence ID" value="CAB4204106.1"/>
    <property type="molecule type" value="Genomic_DNA"/>
</dbReference>
<name>A0A6J5S6I8_9CAUD</name>
<organism evidence="1">
    <name type="scientific">uncultured Caudovirales phage</name>
    <dbReference type="NCBI Taxonomy" id="2100421"/>
    <lineage>
        <taxon>Viruses</taxon>
        <taxon>Duplodnaviria</taxon>
        <taxon>Heunggongvirae</taxon>
        <taxon>Uroviricota</taxon>
        <taxon>Caudoviricetes</taxon>
        <taxon>Peduoviridae</taxon>
        <taxon>Maltschvirus</taxon>
        <taxon>Maltschvirus maltsch</taxon>
    </lineage>
</organism>
<gene>
    <name evidence="1" type="ORF">UFOVP1393_24</name>
</gene>
<accession>A0A6J5S6I8</accession>
<protein>
    <submittedName>
        <fullName evidence="1">Uncharacterized protein</fullName>
    </submittedName>
</protein>